<name>A0ABQ8KRG4_9APHY</name>
<gene>
    <name evidence="2" type="ORF">C8Q71DRAFT_420299</name>
</gene>
<protein>
    <recommendedName>
        <fullName evidence="4">C3H1-type domain-containing protein</fullName>
    </recommendedName>
</protein>
<proteinExistence type="predicted"/>
<evidence type="ECO:0000256" key="1">
    <source>
        <dbReference type="SAM" id="MobiDB-lite"/>
    </source>
</evidence>
<evidence type="ECO:0008006" key="4">
    <source>
        <dbReference type="Google" id="ProtNLM"/>
    </source>
</evidence>
<evidence type="ECO:0000313" key="2">
    <source>
        <dbReference type="EMBL" id="KAH9840700.1"/>
    </source>
</evidence>
<dbReference type="Proteomes" id="UP000814176">
    <property type="component" value="Unassembled WGS sequence"/>
</dbReference>
<accession>A0ABQ8KRG4</accession>
<comment type="caution">
    <text evidence="2">The sequence shown here is derived from an EMBL/GenBank/DDBJ whole genome shotgun (WGS) entry which is preliminary data.</text>
</comment>
<dbReference type="EMBL" id="JADCUA010000004">
    <property type="protein sequence ID" value="KAH9840700.1"/>
    <property type="molecule type" value="Genomic_DNA"/>
</dbReference>
<keyword evidence="3" id="KW-1185">Reference proteome</keyword>
<dbReference type="RefSeq" id="XP_047782166.1">
    <property type="nucleotide sequence ID" value="XM_047918444.1"/>
</dbReference>
<feature type="region of interest" description="Disordered" evidence="1">
    <location>
        <begin position="166"/>
        <end position="225"/>
    </location>
</feature>
<organism evidence="2 3">
    <name type="scientific">Rhodofomes roseus</name>
    <dbReference type="NCBI Taxonomy" id="34475"/>
    <lineage>
        <taxon>Eukaryota</taxon>
        <taxon>Fungi</taxon>
        <taxon>Dikarya</taxon>
        <taxon>Basidiomycota</taxon>
        <taxon>Agaricomycotina</taxon>
        <taxon>Agaricomycetes</taxon>
        <taxon>Polyporales</taxon>
        <taxon>Rhodofomes</taxon>
    </lineage>
</organism>
<evidence type="ECO:0000313" key="3">
    <source>
        <dbReference type="Proteomes" id="UP000814176"/>
    </source>
</evidence>
<reference evidence="2 3" key="1">
    <citation type="journal article" date="2021" name="Environ. Microbiol.">
        <title>Gene family expansions and transcriptome signatures uncover fungal adaptations to wood decay.</title>
        <authorList>
            <person name="Hage H."/>
            <person name="Miyauchi S."/>
            <person name="Viragh M."/>
            <person name="Drula E."/>
            <person name="Min B."/>
            <person name="Chaduli D."/>
            <person name="Navarro D."/>
            <person name="Favel A."/>
            <person name="Norest M."/>
            <person name="Lesage-Meessen L."/>
            <person name="Balint B."/>
            <person name="Merenyi Z."/>
            <person name="de Eugenio L."/>
            <person name="Morin E."/>
            <person name="Martinez A.T."/>
            <person name="Baldrian P."/>
            <person name="Stursova M."/>
            <person name="Martinez M.J."/>
            <person name="Novotny C."/>
            <person name="Magnuson J.K."/>
            <person name="Spatafora J.W."/>
            <person name="Maurice S."/>
            <person name="Pangilinan J."/>
            <person name="Andreopoulos W."/>
            <person name="LaButti K."/>
            <person name="Hundley H."/>
            <person name="Na H."/>
            <person name="Kuo A."/>
            <person name="Barry K."/>
            <person name="Lipzen A."/>
            <person name="Henrissat B."/>
            <person name="Riley R."/>
            <person name="Ahrendt S."/>
            <person name="Nagy L.G."/>
            <person name="Grigoriev I.V."/>
            <person name="Martin F."/>
            <person name="Rosso M.N."/>
        </authorList>
    </citation>
    <scope>NUCLEOTIDE SEQUENCE [LARGE SCALE GENOMIC DNA]</scope>
    <source>
        <strain evidence="2 3">CIRM-BRFM 1785</strain>
    </source>
</reference>
<dbReference type="GeneID" id="71999176"/>
<sequence>MWHSTAACSRVIARPPKPAKFASSHRVAPDVDSCAPSVTSAICLSAGLLASPCLRGLSSKHNRQLRRIGGMYRAIMSGRNKLRRCWRELHSRYTHSRLHASRRDQAATRLLARPAYFTSGLAALHLMSVHVVPSLLTHTVIRPGLLRGRVYKYGGCHMARRCPRWHPDAPAKYPSKHSRREARDARPNANVPSPHLSLPCPVSRPHTPPPSPPSTESSRQPRDLR</sequence>